<keyword evidence="2" id="KW-0812">Transmembrane</keyword>
<keyword evidence="1" id="KW-0175">Coiled coil</keyword>
<feature type="transmembrane region" description="Helical" evidence="2">
    <location>
        <begin position="83"/>
        <end position="103"/>
    </location>
</feature>
<feature type="coiled-coil region" evidence="1">
    <location>
        <begin position="143"/>
        <end position="170"/>
    </location>
</feature>
<dbReference type="PANTHER" id="PTHR34220">
    <property type="entry name" value="SENSOR HISTIDINE KINASE YPDA"/>
    <property type="match status" value="1"/>
</dbReference>
<proteinExistence type="predicted"/>
<dbReference type="GO" id="GO:0000155">
    <property type="term" value="F:phosphorelay sensor kinase activity"/>
    <property type="evidence" value="ECO:0007669"/>
    <property type="project" value="InterPro"/>
</dbReference>
<organism evidence="4 5">
    <name type="scientific">Dyadobacter frigoris</name>
    <dbReference type="NCBI Taxonomy" id="2576211"/>
    <lineage>
        <taxon>Bacteria</taxon>
        <taxon>Pseudomonadati</taxon>
        <taxon>Bacteroidota</taxon>
        <taxon>Cytophagia</taxon>
        <taxon>Cytophagales</taxon>
        <taxon>Spirosomataceae</taxon>
        <taxon>Dyadobacter</taxon>
    </lineage>
</organism>
<feature type="transmembrane region" description="Helical" evidence="2">
    <location>
        <begin position="115"/>
        <end position="135"/>
    </location>
</feature>
<evidence type="ECO:0000313" key="5">
    <source>
        <dbReference type="Proteomes" id="UP000304900"/>
    </source>
</evidence>
<dbReference type="GO" id="GO:0016020">
    <property type="term" value="C:membrane"/>
    <property type="evidence" value="ECO:0007669"/>
    <property type="project" value="InterPro"/>
</dbReference>
<feature type="transmembrane region" description="Helical" evidence="2">
    <location>
        <begin position="52"/>
        <end position="71"/>
    </location>
</feature>
<comment type="caution">
    <text evidence="4">The sequence shown here is derived from an EMBL/GenBank/DDBJ whole genome shotgun (WGS) entry which is preliminary data.</text>
</comment>
<name>A0A4V6BKC7_9BACT</name>
<dbReference type="AlphaFoldDB" id="A0A4V6BKC7"/>
<dbReference type="InterPro" id="IPR050640">
    <property type="entry name" value="Bact_2-comp_sensor_kinase"/>
</dbReference>
<accession>A0A4V6BKC7</accession>
<feature type="domain" description="Signal transduction histidine kinase internal region" evidence="3">
    <location>
        <begin position="163"/>
        <end position="241"/>
    </location>
</feature>
<dbReference type="Pfam" id="PF06580">
    <property type="entry name" value="His_kinase"/>
    <property type="match status" value="1"/>
</dbReference>
<keyword evidence="2" id="KW-1133">Transmembrane helix</keyword>
<protein>
    <recommendedName>
        <fullName evidence="3">Signal transduction histidine kinase internal region domain-containing protein</fullName>
    </recommendedName>
</protein>
<dbReference type="EMBL" id="SZVO01000004">
    <property type="protein sequence ID" value="TKT92363.1"/>
    <property type="molecule type" value="Genomic_DNA"/>
</dbReference>
<dbReference type="InterPro" id="IPR010559">
    <property type="entry name" value="Sig_transdc_His_kin_internal"/>
</dbReference>
<evidence type="ECO:0000256" key="2">
    <source>
        <dbReference type="SAM" id="Phobius"/>
    </source>
</evidence>
<dbReference type="PANTHER" id="PTHR34220:SF7">
    <property type="entry name" value="SENSOR HISTIDINE KINASE YPDA"/>
    <property type="match status" value="1"/>
</dbReference>
<dbReference type="RefSeq" id="WP_137339908.1">
    <property type="nucleotide sequence ID" value="NZ_BSQH01000007.1"/>
</dbReference>
<reference evidence="4 5" key="1">
    <citation type="submission" date="2019-05" db="EMBL/GenBank/DDBJ databases">
        <title>Dyadobacter AR-3-8 sp. nov., isolated from arctic soil.</title>
        <authorList>
            <person name="Chaudhary D.K."/>
        </authorList>
    </citation>
    <scope>NUCLEOTIDE SEQUENCE [LARGE SCALE GENOMIC DNA]</scope>
    <source>
        <strain evidence="4 5">AR-3-8</strain>
    </source>
</reference>
<keyword evidence="2" id="KW-0472">Membrane</keyword>
<evidence type="ECO:0000256" key="1">
    <source>
        <dbReference type="SAM" id="Coils"/>
    </source>
</evidence>
<evidence type="ECO:0000259" key="3">
    <source>
        <dbReference type="Pfam" id="PF06580"/>
    </source>
</evidence>
<feature type="transmembrane region" description="Helical" evidence="2">
    <location>
        <begin position="12"/>
        <end position="32"/>
    </location>
</feature>
<gene>
    <name evidence="4" type="ORF">FDK13_10330</name>
</gene>
<dbReference type="OrthoDB" id="9809908at2"/>
<sequence>MKILYDKGVALAWRFCIIWSLFISVPWLFLIINSSPSPTVEGFGLAYLGVQLISNFLFSWIFSNLYLFHICNIPGWFNRQKTYVKIFLSLILFFVLTELLFQFQLLTLNSQKNIFFFNEVTFGYNILVLLAIRVFGDFLEVDQRNYQINLENEQLKREKLKTQLDALRHQLNPHFLFNALNILNISIASNPEEAQRIVHDLSDILRYNLKIQNQNVVQLSDELDIARSYLALHKARFGDKLMYKFDNVETTREWYIIPLSLQILIENAIKHNVITSNHILQIEVKLDEAEKQLLVINSITKKTNVASSGIGLQNLDARYRLQTGKETSQIHDAQQFLVKVPLIESP</sequence>
<evidence type="ECO:0000313" key="4">
    <source>
        <dbReference type="EMBL" id="TKT92363.1"/>
    </source>
</evidence>
<dbReference type="Proteomes" id="UP000304900">
    <property type="component" value="Unassembled WGS sequence"/>
</dbReference>
<keyword evidence="5" id="KW-1185">Reference proteome</keyword>